<evidence type="ECO:0000256" key="2">
    <source>
        <dbReference type="ARBA" id="ARBA00022801"/>
    </source>
</evidence>
<keyword evidence="3" id="KW-0732">Signal</keyword>
<dbReference type="PANTHER" id="PTHR48081">
    <property type="entry name" value="AB HYDROLASE SUPERFAMILY PROTEIN C4A8.06C"/>
    <property type="match status" value="1"/>
</dbReference>
<dbReference type="InterPro" id="IPR029058">
    <property type="entry name" value="AB_hydrolase_fold"/>
</dbReference>
<evidence type="ECO:0000259" key="4">
    <source>
        <dbReference type="Pfam" id="PF20434"/>
    </source>
</evidence>
<comment type="similarity">
    <text evidence="1">Belongs to the 'GDXG' lipolytic enzyme family.</text>
</comment>
<feature type="chain" id="PRO_5045227508" evidence="3">
    <location>
        <begin position="24"/>
        <end position="283"/>
    </location>
</feature>
<dbReference type="EMBL" id="FXUA01000004">
    <property type="protein sequence ID" value="SMP25863.1"/>
    <property type="molecule type" value="Genomic_DNA"/>
</dbReference>
<dbReference type="Pfam" id="PF20434">
    <property type="entry name" value="BD-FAE"/>
    <property type="match status" value="1"/>
</dbReference>
<evidence type="ECO:0000256" key="3">
    <source>
        <dbReference type="SAM" id="SignalP"/>
    </source>
</evidence>
<feature type="signal peptide" evidence="3">
    <location>
        <begin position="1"/>
        <end position="23"/>
    </location>
</feature>
<dbReference type="SUPFAM" id="SSF53474">
    <property type="entry name" value="alpha/beta-Hydrolases"/>
    <property type="match status" value="1"/>
</dbReference>
<dbReference type="PANTHER" id="PTHR48081:SF30">
    <property type="entry name" value="ACETYL-HYDROLASE LIPR-RELATED"/>
    <property type="match status" value="1"/>
</dbReference>
<sequence length="283" mass="31378">MNKTYLNLLSCLALLISTFSISAAQELFPFKSVDTTELFMEVYYPDKMTAGEKYPALIFFYGGGWNSGSRAQFEPQAAYFAKRGIVCFLADYRIKNIHKTGPHESLKDAKSAIRYLRAHAEDFQIDGNKLIAAGGSAGGHLAAATALIEGYNEITDDLSISPVPNALVLFNPVIDNGPGGYGYERIRGEYKEFSPLHNVVAGAPPTLFLLGTKDSLIPVATGHYYKMVMEKVGSRCDLILYEDQPHGFFNYSQFENYKKTVEATDIFLQSLGYLQEDSILVIE</sequence>
<keyword evidence="6" id="KW-1185">Reference proteome</keyword>
<proteinExistence type="inferred from homology"/>
<dbReference type="RefSeq" id="WP_283413354.1">
    <property type="nucleotide sequence ID" value="NZ_FXUA01000004.1"/>
</dbReference>
<organism evidence="5 6">
    <name type="scientific">Algoriphagus winogradskyi</name>
    <dbReference type="NCBI Taxonomy" id="237017"/>
    <lineage>
        <taxon>Bacteria</taxon>
        <taxon>Pseudomonadati</taxon>
        <taxon>Bacteroidota</taxon>
        <taxon>Cytophagia</taxon>
        <taxon>Cytophagales</taxon>
        <taxon>Cyclobacteriaceae</taxon>
        <taxon>Algoriphagus</taxon>
    </lineage>
</organism>
<name>A0ABY1P3Z4_9BACT</name>
<comment type="caution">
    <text evidence="5">The sequence shown here is derived from an EMBL/GenBank/DDBJ whole genome shotgun (WGS) entry which is preliminary data.</text>
</comment>
<feature type="domain" description="BD-FAE-like" evidence="4">
    <location>
        <begin position="40"/>
        <end position="158"/>
    </location>
</feature>
<evidence type="ECO:0000313" key="6">
    <source>
        <dbReference type="Proteomes" id="UP001157915"/>
    </source>
</evidence>
<dbReference type="InterPro" id="IPR049492">
    <property type="entry name" value="BD-FAE-like_dom"/>
</dbReference>
<keyword evidence="2" id="KW-0378">Hydrolase</keyword>
<gene>
    <name evidence="5" type="ORF">SAMN06265367_104248</name>
</gene>
<dbReference type="Proteomes" id="UP001157915">
    <property type="component" value="Unassembled WGS sequence"/>
</dbReference>
<evidence type="ECO:0000256" key="1">
    <source>
        <dbReference type="ARBA" id="ARBA00010515"/>
    </source>
</evidence>
<accession>A0ABY1P3Z4</accession>
<protein>
    <submittedName>
        <fullName evidence="5">Acetyl esterase/lipase</fullName>
    </submittedName>
</protein>
<dbReference type="Gene3D" id="3.40.50.1820">
    <property type="entry name" value="alpha/beta hydrolase"/>
    <property type="match status" value="1"/>
</dbReference>
<evidence type="ECO:0000313" key="5">
    <source>
        <dbReference type="EMBL" id="SMP25863.1"/>
    </source>
</evidence>
<reference evidence="5 6" key="1">
    <citation type="submission" date="2017-05" db="EMBL/GenBank/DDBJ databases">
        <authorList>
            <person name="Varghese N."/>
            <person name="Submissions S."/>
        </authorList>
    </citation>
    <scope>NUCLEOTIDE SEQUENCE [LARGE SCALE GENOMIC DNA]</scope>
    <source>
        <strain evidence="5 6">DSM 15360</strain>
    </source>
</reference>
<dbReference type="InterPro" id="IPR050300">
    <property type="entry name" value="GDXG_lipolytic_enzyme"/>
</dbReference>